<proteinExistence type="predicted"/>
<gene>
    <name evidence="2" type="ORF">Abor_035_006</name>
    <name evidence="1" type="ORF">AcetOrient_orf04974</name>
</gene>
<organism evidence="1 4">
    <name type="scientific">Acetobacter orientalis</name>
    <dbReference type="NCBI Taxonomy" id="146474"/>
    <lineage>
        <taxon>Bacteria</taxon>
        <taxon>Pseudomonadati</taxon>
        <taxon>Pseudomonadota</taxon>
        <taxon>Alphaproteobacteria</taxon>
        <taxon>Acetobacterales</taxon>
        <taxon>Acetobacteraceae</taxon>
        <taxon>Acetobacter</taxon>
    </lineage>
</organism>
<reference evidence="1 4" key="2">
    <citation type="submission" date="2018-02" db="EMBL/GenBank/DDBJ databases">
        <title>Acetobacter orientalis genome.</title>
        <authorList>
            <person name="Nakashima N."/>
            <person name="Tamura T."/>
        </authorList>
    </citation>
    <scope>NUCLEOTIDE SEQUENCE [LARGE SCALE GENOMIC DNA]</scope>
    <source>
        <strain evidence="1 4">FAN1</strain>
    </source>
</reference>
<evidence type="ECO:0000313" key="3">
    <source>
        <dbReference type="Proteomes" id="UP000032670"/>
    </source>
</evidence>
<evidence type="ECO:0000313" key="1">
    <source>
        <dbReference type="EMBL" id="BBC81632.1"/>
    </source>
</evidence>
<keyword evidence="3" id="KW-1185">Reference proteome</keyword>
<accession>A0A0D6NMY5</accession>
<evidence type="ECO:0000313" key="2">
    <source>
        <dbReference type="EMBL" id="GAN66983.1"/>
    </source>
</evidence>
<dbReference type="Proteomes" id="UP000032670">
    <property type="component" value="Unassembled WGS sequence"/>
</dbReference>
<sequence>MRLLSMQEHGMVKQTVFGTCALALGTLWGVVAMGQAAQAQTPVTSNGLGTVALSTNGQGSISICANSLSKGAETDLLVVPSGTVFAQQASTGKQGAQAFVTTETVTLTHMQPCGLTDGSTLVSHTRHWLVNPVKAGADVVFHTVGEVSGNGLDTSFDDETLGLRAAFKNGSIIAHVQGPLHDTVYLTESAADIEDPDAPQKP</sequence>
<dbReference type="EMBL" id="AP018515">
    <property type="protein sequence ID" value="BBC81632.1"/>
    <property type="molecule type" value="Genomic_DNA"/>
</dbReference>
<dbReference type="EMBL" id="BAMX01000035">
    <property type="protein sequence ID" value="GAN66983.1"/>
    <property type="molecule type" value="Genomic_DNA"/>
</dbReference>
<dbReference type="STRING" id="1231341.Abor_035_006"/>
<dbReference type="AlphaFoldDB" id="A0A2Z5ZLH1"/>
<reference evidence="2 3" key="1">
    <citation type="submission" date="2012-11" db="EMBL/GenBank/DDBJ databases">
        <title>Whole genome sequence of Acetobacter orientalis 21F-2.</title>
        <authorList>
            <person name="Azuma Y."/>
            <person name="Higashiura N."/>
            <person name="Hirakawa H."/>
            <person name="Matsushita K."/>
        </authorList>
    </citation>
    <scope>NUCLEOTIDE SEQUENCE [LARGE SCALE GENOMIC DNA]</scope>
    <source>
        <strain evidence="2 3">21F-2</strain>
    </source>
</reference>
<protein>
    <submittedName>
        <fullName evidence="1">Uncharacterized protein</fullName>
    </submittedName>
</protein>
<accession>A0A2Z5ZLH1</accession>
<dbReference type="KEGG" id="aot:AcetOri_orf04974"/>
<evidence type="ECO:0000313" key="4">
    <source>
        <dbReference type="Proteomes" id="UP000270034"/>
    </source>
</evidence>
<dbReference type="Proteomes" id="UP000270034">
    <property type="component" value="Chromosome"/>
</dbReference>
<name>A0A2Z5ZLH1_9PROT</name>